<feature type="region of interest" description="Disordered" evidence="1">
    <location>
        <begin position="829"/>
        <end position="873"/>
    </location>
</feature>
<sequence length="1423" mass="150480">MDHHSLADKGKSTKMLTTAVNSPSQKPKVLIVKTTQKPAAKKSSTGDDDQDKKVTESKLEAQVFNQLTCNSCKINLANLRVAPTPDLAFKEKVEIVESKPKPKSLSTKGEKACNHDLIFQIQAPNLNDLETKFMTTAMSKSVEHCAKMCYGRGCVRALFSRQPPFLPHQNGTCTFFFDEKEQCSDNKRMFMRFEAKDRLLQISCIKCELNLRSKNLINQSGLVAPTSSSQETDLVDVFASSDNDAESKIRCENLSFNFKPLVIDANSSFNVTALVGSVDQCVKKCLTIAGGRCNSAIYVPTADPLLRNFKAFCHMSTEPRTCDRKGGGKSSDFSTMNNSTSWSISCISCGNEATKTSGEKSIMVAAGDNKANKEEKFVTKATVVHQEIDESENTLTNTTVENQEKETKQSVTCRATLSFLASKSHIEEMVPQMDDMGNKTLLECARECRDRKCSGATFLSTAVKGTNSRCLLSFHSEEFCTRNALELTNEVDKSTTTLIQCIVCKSFAEKSEALAQLKGTNPPIAKALEKSIAFNAAAPPAGGGYGVPVTEAPAPPPTEINTVATEVVTQSSGPANTEATPPTEGSIPPLIETSGAATPLPETVATEGGQIATGVLIITEATAAITTTAVQLIPITEQQTSAAQTAQTEAPNPTIQTEIGTQPAGTSGTAAPPVTAPAGYPQPVVPGTSAAPVTAGTEVTETATEVGTSATQGLETAATETQTTAAGPLQTSPPAPPPTQPATSGPTAETPSAYPAPVNPSSPAAAATTIAPGTFQTEAPATSLTEAQTEATAQTEPVVPVTSGPVTVGTFPASITPQIEPIQTVATEPATEEQTVATVPSPTEAIPPAPTEPANPYGQPAATSGAQTGQTSPVQVVTTTAAPAATSAPAPPPTTAASGPVIIVVETTAPVSVPTAPQTTLILTTGTPAAPPTETAPTNLPVPYGGTQTGPPSVKPPEATSIASQTTVQTTPVIQSASPQAETTAATQPTLSTAVISAAVTSPAAASTTAAVTPPPIPYGARAARINEPQEAAAAEKPRLNKEVLDNRDETRTTTSDVVGKSVTVRSWSGPQLFTLGNDGSLSTHNCTITLEVHQVNPRLNFNYVNRTVGVDVMQCAAQCYLDGCSSVTYWPKLGSQEHVCFFAYGSKNDTCGTTTALSSVISRKPFLAQCISCTPKDLLPKLIKPPTINQSNIAAVADNGPSRRTTLPNENDLLSDIIEALKQLASDEDYSDSGELVESLETLRLTNYGNDTKLRTFSALLKQLDDFDIVQLIDRIREISARERLKQTTSSGHSNRPEPVTATVQAVNGDSCLIHYQVSQLEPRMLHGVRVWENVTFSRSVSQCARSCYLRGCILAQFAPVREPDDLDAQPDGLCRLSFDRQISCHSSSGEQVTAYAPKWPIEIRCVRCLSTNPAAKRRLRH</sequence>
<protein>
    <submittedName>
        <fullName evidence="3">PAN domain protein</fullName>
    </submittedName>
</protein>
<feature type="region of interest" description="Disordered" evidence="1">
    <location>
        <begin position="643"/>
        <end position="766"/>
    </location>
</feature>
<feature type="region of interest" description="Disordered" evidence="1">
    <location>
        <begin position="928"/>
        <end position="959"/>
    </location>
</feature>
<keyword evidence="2" id="KW-1185">Reference proteome</keyword>
<feature type="compositionally biased region" description="Pro residues" evidence="1">
    <location>
        <begin position="731"/>
        <end position="740"/>
    </location>
</feature>
<reference evidence="3" key="1">
    <citation type="submission" date="2022-11" db="UniProtKB">
        <authorList>
            <consortium name="WormBaseParasite"/>
        </authorList>
    </citation>
    <scope>IDENTIFICATION</scope>
</reference>
<name>A0A915L282_ROMCU</name>
<accession>A0A915L282</accession>
<feature type="compositionally biased region" description="Basic and acidic residues" evidence="1">
    <location>
        <begin position="1"/>
        <end position="11"/>
    </location>
</feature>
<feature type="compositionally biased region" description="Low complexity" evidence="1">
    <location>
        <begin position="693"/>
        <end position="730"/>
    </location>
</feature>
<evidence type="ECO:0000313" key="2">
    <source>
        <dbReference type="Proteomes" id="UP000887565"/>
    </source>
</evidence>
<organism evidence="2 3">
    <name type="scientific">Romanomermis culicivorax</name>
    <name type="common">Nematode worm</name>
    <dbReference type="NCBI Taxonomy" id="13658"/>
    <lineage>
        <taxon>Eukaryota</taxon>
        <taxon>Metazoa</taxon>
        <taxon>Ecdysozoa</taxon>
        <taxon>Nematoda</taxon>
        <taxon>Enoplea</taxon>
        <taxon>Dorylaimia</taxon>
        <taxon>Mermithida</taxon>
        <taxon>Mermithoidea</taxon>
        <taxon>Mermithidae</taxon>
        <taxon>Romanomermis</taxon>
    </lineage>
</organism>
<feature type="compositionally biased region" description="Polar residues" evidence="1">
    <location>
        <begin position="14"/>
        <end position="25"/>
    </location>
</feature>
<feature type="compositionally biased region" description="Low complexity" evidence="1">
    <location>
        <begin position="660"/>
        <end position="679"/>
    </location>
</feature>
<feature type="compositionally biased region" description="Low complexity" evidence="1">
    <location>
        <begin position="741"/>
        <end position="766"/>
    </location>
</feature>
<dbReference type="Proteomes" id="UP000887565">
    <property type="component" value="Unplaced"/>
</dbReference>
<evidence type="ECO:0000313" key="3">
    <source>
        <dbReference type="WBParaSite" id="nRc.2.0.1.t44591-RA"/>
    </source>
</evidence>
<evidence type="ECO:0000256" key="1">
    <source>
        <dbReference type="SAM" id="MobiDB-lite"/>
    </source>
</evidence>
<dbReference type="OMA" id="ESKIRCE"/>
<feature type="compositionally biased region" description="Low complexity" evidence="1">
    <location>
        <begin position="785"/>
        <end position="805"/>
    </location>
</feature>
<feature type="region of interest" description="Disordered" evidence="1">
    <location>
        <begin position="782"/>
        <end position="805"/>
    </location>
</feature>
<feature type="region of interest" description="Disordered" evidence="1">
    <location>
        <begin position="1"/>
        <end position="54"/>
    </location>
</feature>
<proteinExistence type="predicted"/>
<dbReference type="WBParaSite" id="nRc.2.0.1.t44591-RA">
    <property type="protein sequence ID" value="nRc.2.0.1.t44591-RA"/>
    <property type="gene ID" value="nRc.2.0.1.g44591"/>
</dbReference>
<feature type="compositionally biased region" description="Low complexity" evidence="1">
    <location>
        <begin position="928"/>
        <end position="941"/>
    </location>
</feature>